<proteinExistence type="inferred from homology"/>
<protein>
    <submittedName>
        <fullName evidence="8">Uncharacterized protein</fullName>
    </submittedName>
</protein>
<dbReference type="GO" id="GO:0005643">
    <property type="term" value="C:nuclear pore"/>
    <property type="evidence" value="ECO:0007669"/>
    <property type="project" value="TreeGrafter"/>
</dbReference>
<dbReference type="PANTHER" id="PTHR12596:SF19">
    <property type="entry name" value="IMPORTIN N-TERMINAL DOMAIN-CONTAINING PROTEIN"/>
    <property type="match status" value="1"/>
</dbReference>
<name>A0A1G4IBD8_TRYEQ</name>
<dbReference type="GO" id="GO:0006611">
    <property type="term" value="P:protein export from nucleus"/>
    <property type="evidence" value="ECO:0007669"/>
    <property type="project" value="TreeGrafter"/>
</dbReference>
<accession>A0A1G4IBD8</accession>
<dbReference type="GO" id="GO:0005737">
    <property type="term" value="C:cytoplasm"/>
    <property type="evidence" value="ECO:0007669"/>
    <property type="project" value="UniProtKB-SubCell"/>
</dbReference>
<evidence type="ECO:0000256" key="3">
    <source>
        <dbReference type="ARBA" id="ARBA00009466"/>
    </source>
</evidence>
<dbReference type="RefSeq" id="XP_067080512.1">
    <property type="nucleotide sequence ID" value="XM_067224411.1"/>
</dbReference>
<dbReference type="AlphaFoldDB" id="A0A1G4IBD8"/>
<dbReference type="GeneID" id="92375067"/>
<sequence length="1086" mass="120855">MMDQMNIGVLSQLAEEMLKAPDKTVRDRAATRLRTMSCYDNYEALKLLLPQATSNYLRFIIGKALRYIVSNELGPQERRDMQSYVLSYLNRIREQEEALPSYVRNELYAIYAAAFYINWRLTVVTLDAGSKGIGDHIIEELTGHFPTEDVLECALVVINHIAEQESKGTLGYLRTAFVHDILPSFFQLGVGHIAEHGRTALEVCCAVLESIPSSPAEPLITVRLTTHDSVFLEDASGWFPALTVAAQSCGRALLADPTMELGGQCAQLLRVVSAIVCLDPEWFSARNALNDMFLELTGDLLTLYTSTGLTHLLQLSCTLLVNVFDRDEGKVSVYLYNRPQLIEMWAGAAQGLLDRWDDDEEEIRREVMHLFYLFGDRVIPRVVALNGQGCEDPRALPLASTLLRVGQCYFENVVSKAHLQEDSNELRSDVGVMLHNEKTLLPIAEMFFCEQIDLYSLIVERLVTTIEQYEACVELRGSGDKERLGELMLSLAINQDALPCALKETNVFLFITHVCLSRLSVIIAAVAIAMLNDTARNGDKVIDIIGQFAQGLVTATDTLTTAFLEGLSFMDMDSGDVDGASVGNVCEGDFNSDVTDWGVSNSKIHVGVLRSLFFYCGCVYESQHEGYREFYEILASLVRYVYMYHSDKAVLVSDANNLLMKVLGQGVRGCFLSSGKMTSLLTAVKEDRIFLLRTTGGDFPKEERAARSGLFTALTFFVESRHYAGFPTFDLFPRIVANIIEGARQVSNSHILIGDLIAVAEGIHQPEPLYWLLDAVSESHAIFEDLLCADATIVPLLVELCARLCDLAKGLLHDDKACEAHYSLFSFATFALRAGVGSYGITETNSELFLQSPPFSQSNELLVYNMASIMSSLIDGEWCNLGVVLVYNEEFLSRFYQFLVAVISTPVELIMSHTKRRKTVFNTITAALSSKGYFGAQIRAQLNAGNCWTLLLTYLVRCLGNTFLLEILATVDTVLNHEDDYDGSVPLIEEQTIGDIFHEVAVHVAGCPSMEESESELCFKMLTTCFEWSPSLCSARMGALLDFCSAYHRVRLRHIHTLLRSGRGDVLHSYVQVFGLTSKVQTLSAW</sequence>
<keyword evidence="4" id="KW-0813">Transport</keyword>
<evidence type="ECO:0000256" key="1">
    <source>
        <dbReference type="ARBA" id="ARBA00004123"/>
    </source>
</evidence>
<evidence type="ECO:0000256" key="2">
    <source>
        <dbReference type="ARBA" id="ARBA00004496"/>
    </source>
</evidence>
<keyword evidence="9" id="KW-1185">Reference proteome</keyword>
<evidence type="ECO:0000256" key="7">
    <source>
        <dbReference type="ARBA" id="ARBA00023242"/>
    </source>
</evidence>
<evidence type="ECO:0000256" key="4">
    <source>
        <dbReference type="ARBA" id="ARBA00022448"/>
    </source>
</evidence>
<evidence type="ECO:0000256" key="5">
    <source>
        <dbReference type="ARBA" id="ARBA00022490"/>
    </source>
</evidence>
<dbReference type="GO" id="GO:0005049">
    <property type="term" value="F:nuclear export signal receptor activity"/>
    <property type="evidence" value="ECO:0007669"/>
    <property type="project" value="InterPro"/>
</dbReference>
<comment type="subcellular location">
    <subcellularLocation>
        <location evidence="2">Cytoplasm</location>
    </subcellularLocation>
    <subcellularLocation>
        <location evidence="1">Nucleus</location>
    </subcellularLocation>
</comment>
<dbReference type="SUPFAM" id="SSF48371">
    <property type="entry name" value="ARM repeat"/>
    <property type="match status" value="1"/>
</dbReference>
<dbReference type="VEuPathDB" id="TriTrypDB:TEOVI_000112700"/>
<dbReference type="InterPro" id="IPR044189">
    <property type="entry name" value="XPO4/7-like"/>
</dbReference>
<gene>
    <name evidence="8" type="ORF">TEOVI_000112700</name>
</gene>
<dbReference type="PANTHER" id="PTHR12596">
    <property type="entry name" value="EXPORTIN 4,7-RELATED"/>
    <property type="match status" value="1"/>
</dbReference>
<keyword evidence="7" id="KW-0539">Nucleus</keyword>
<evidence type="ECO:0000313" key="8">
    <source>
        <dbReference type="EMBL" id="SCU69561.1"/>
    </source>
</evidence>
<organism evidence="8 9">
    <name type="scientific">Trypanosoma equiperdum</name>
    <dbReference type="NCBI Taxonomy" id="5694"/>
    <lineage>
        <taxon>Eukaryota</taxon>
        <taxon>Discoba</taxon>
        <taxon>Euglenozoa</taxon>
        <taxon>Kinetoplastea</taxon>
        <taxon>Metakinetoplastina</taxon>
        <taxon>Trypanosomatida</taxon>
        <taxon>Trypanosomatidae</taxon>
        <taxon>Trypanosoma</taxon>
    </lineage>
</organism>
<keyword evidence="5" id="KW-0963">Cytoplasm</keyword>
<dbReference type="Proteomes" id="UP000195570">
    <property type="component" value="Unassembled WGS sequence"/>
</dbReference>
<dbReference type="EMBL" id="CZPT02001250">
    <property type="protein sequence ID" value="SCU69561.1"/>
    <property type="molecule type" value="Genomic_DNA"/>
</dbReference>
<comment type="caution">
    <text evidence="8">The sequence shown here is derived from an EMBL/GenBank/DDBJ whole genome shotgun (WGS) entry which is preliminary data.</text>
</comment>
<keyword evidence="6" id="KW-0653">Protein transport</keyword>
<evidence type="ECO:0000256" key="6">
    <source>
        <dbReference type="ARBA" id="ARBA00022927"/>
    </source>
</evidence>
<evidence type="ECO:0000313" key="9">
    <source>
        <dbReference type="Proteomes" id="UP000195570"/>
    </source>
</evidence>
<dbReference type="InterPro" id="IPR016024">
    <property type="entry name" value="ARM-type_fold"/>
</dbReference>
<comment type="similarity">
    <text evidence="3">Belongs to the exportin family.</text>
</comment>
<reference evidence="8" key="1">
    <citation type="submission" date="2016-09" db="EMBL/GenBank/DDBJ databases">
        <authorList>
            <person name="Hebert L."/>
            <person name="Moumen B."/>
        </authorList>
    </citation>
    <scope>NUCLEOTIDE SEQUENCE [LARGE SCALE GENOMIC DNA]</scope>
    <source>
        <strain evidence="8">OVI</strain>
    </source>
</reference>